<dbReference type="EMBL" id="PGTD01000017">
    <property type="protein sequence ID" value="PJE27464.1"/>
    <property type="molecule type" value="Genomic_DNA"/>
</dbReference>
<protein>
    <recommendedName>
        <fullName evidence="8">Probable membrane transporter protein</fullName>
    </recommendedName>
</protein>
<keyword evidence="12" id="KW-1185">Reference proteome</keyword>
<name>A0A285HV58_9RHOB</name>
<evidence type="ECO:0000256" key="2">
    <source>
        <dbReference type="ARBA" id="ARBA00009142"/>
    </source>
</evidence>
<reference evidence="10 11" key="1">
    <citation type="submission" date="2017-09" db="EMBL/GenBank/DDBJ databases">
        <authorList>
            <person name="Ehlers B."/>
            <person name="Leendertz F.H."/>
        </authorList>
    </citation>
    <scope>NUCLEOTIDE SEQUENCE [LARGE SCALE GENOMIC DNA]</scope>
    <source>
        <strain evidence="10 11">CGMCC 1.12662</strain>
    </source>
</reference>
<dbReference type="PANTHER" id="PTHR30269">
    <property type="entry name" value="TRANSMEMBRANE PROTEIN YFCA"/>
    <property type="match status" value="1"/>
</dbReference>
<dbReference type="GO" id="GO:0005886">
    <property type="term" value="C:plasma membrane"/>
    <property type="evidence" value="ECO:0007669"/>
    <property type="project" value="UniProtKB-SubCell"/>
</dbReference>
<evidence type="ECO:0000256" key="8">
    <source>
        <dbReference type="RuleBase" id="RU363041"/>
    </source>
</evidence>
<evidence type="ECO:0000256" key="7">
    <source>
        <dbReference type="ARBA" id="ARBA00023136"/>
    </source>
</evidence>
<feature type="transmembrane region" description="Helical" evidence="8">
    <location>
        <begin position="138"/>
        <end position="159"/>
    </location>
</feature>
<evidence type="ECO:0000313" key="10">
    <source>
        <dbReference type="EMBL" id="SNY39533.1"/>
    </source>
</evidence>
<keyword evidence="7 8" id="KW-0472">Membrane</keyword>
<feature type="transmembrane region" description="Helical" evidence="8">
    <location>
        <begin position="190"/>
        <end position="214"/>
    </location>
</feature>
<comment type="similarity">
    <text evidence="2 8">Belongs to the 4-toluene sulfonate uptake permease (TSUP) (TC 2.A.102) family.</text>
</comment>
<dbReference type="Proteomes" id="UP000231702">
    <property type="component" value="Unassembled WGS sequence"/>
</dbReference>
<sequence>MDAFLDFIQNGALNGLSPGAGALLLAMSLLGSFITASLGLGGGVLLLAVLASFMPAAALIPVHGVIQLGSNFFRAAVLLGRVHWKPVGAFLAGSLVGVAIGGSVAVQLPPGLVKIAVGTFVLWSVFRKPPAWLARAALPTGLVSSVLTMFFGATGPFVASYTRSLALPRQEHVATNAVLMTVQHLLKTGMFAALGFAFGPWALFIAAMIAMGFLGTLLGKQVLTRFSDRGFKRALDILLVLISLRLIVTGALTFF</sequence>
<dbReference type="AlphaFoldDB" id="A0A285HV58"/>
<keyword evidence="5 8" id="KW-0812">Transmembrane</keyword>
<gene>
    <name evidence="9" type="ORF">CVM39_12800</name>
    <name evidence="10" type="ORF">SAMN06297129_0601</name>
</gene>
<proteinExistence type="inferred from homology"/>
<dbReference type="RefSeq" id="WP_097144372.1">
    <property type="nucleotide sequence ID" value="NZ_OBEA01000001.1"/>
</dbReference>
<evidence type="ECO:0000313" key="12">
    <source>
        <dbReference type="Proteomes" id="UP000231702"/>
    </source>
</evidence>
<feature type="transmembrane region" description="Helical" evidence="8">
    <location>
        <begin position="40"/>
        <end position="66"/>
    </location>
</feature>
<evidence type="ECO:0000256" key="1">
    <source>
        <dbReference type="ARBA" id="ARBA00004651"/>
    </source>
</evidence>
<evidence type="ECO:0000256" key="5">
    <source>
        <dbReference type="ARBA" id="ARBA00022692"/>
    </source>
</evidence>
<dbReference type="InterPro" id="IPR002781">
    <property type="entry name" value="TM_pro_TauE-like"/>
</dbReference>
<dbReference type="InterPro" id="IPR052017">
    <property type="entry name" value="TSUP"/>
</dbReference>
<evidence type="ECO:0000256" key="4">
    <source>
        <dbReference type="ARBA" id="ARBA00022475"/>
    </source>
</evidence>
<accession>A0A285HV58</accession>
<feature type="transmembrane region" description="Helical" evidence="8">
    <location>
        <begin position="235"/>
        <end position="254"/>
    </location>
</feature>
<feature type="transmembrane region" description="Helical" evidence="8">
    <location>
        <begin position="87"/>
        <end position="105"/>
    </location>
</feature>
<keyword evidence="6 8" id="KW-1133">Transmembrane helix</keyword>
<keyword evidence="4 8" id="KW-1003">Cell membrane</keyword>
<evidence type="ECO:0000256" key="6">
    <source>
        <dbReference type="ARBA" id="ARBA00022989"/>
    </source>
</evidence>
<feature type="transmembrane region" description="Helical" evidence="8">
    <location>
        <begin position="111"/>
        <end position="126"/>
    </location>
</feature>
<dbReference type="OrthoDB" id="8478323at2"/>
<evidence type="ECO:0000313" key="11">
    <source>
        <dbReference type="Proteomes" id="UP000231655"/>
    </source>
</evidence>
<keyword evidence="3" id="KW-0813">Transport</keyword>
<feature type="transmembrane region" description="Helical" evidence="8">
    <location>
        <begin position="12"/>
        <end position="34"/>
    </location>
</feature>
<evidence type="ECO:0000313" key="9">
    <source>
        <dbReference type="EMBL" id="PJE27464.1"/>
    </source>
</evidence>
<comment type="subcellular location">
    <subcellularLocation>
        <location evidence="1 8">Cell membrane</location>
        <topology evidence="1 8">Multi-pass membrane protein</topology>
    </subcellularLocation>
</comment>
<organism evidence="10 11">
    <name type="scientific">Pseudooceanicola antarcticus</name>
    <dbReference type="NCBI Taxonomy" id="1247613"/>
    <lineage>
        <taxon>Bacteria</taxon>
        <taxon>Pseudomonadati</taxon>
        <taxon>Pseudomonadota</taxon>
        <taxon>Alphaproteobacteria</taxon>
        <taxon>Rhodobacterales</taxon>
        <taxon>Paracoccaceae</taxon>
        <taxon>Pseudooceanicola</taxon>
    </lineage>
</organism>
<dbReference type="Pfam" id="PF01925">
    <property type="entry name" value="TauE"/>
    <property type="match status" value="1"/>
</dbReference>
<dbReference type="EMBL" id="OBEA01000001">
    <property type="protein sequence ID" value="SNY39533.1"/>
    <property type="molecule type" value="Genomic_DNA"/>
</dbReference>
<dbReference type="PANTHER" id="PTHR30269:SF37">
    <property type="entry name" value="MEMBRANE TRANSPORTER PROTEIN"/>
    <property type="match status" value="1"/>
</dbReference>
<evidence type="ECO:0000256" key="3">
    <source>
        <dbReference type="ARBA" id="ARBA00022448"/>
    </source>
</evidence>
<dbReference type="Proteomes" id="UP000231655">
    <property type="component" value="Unassembled WGS sequence"/>
</dbReference>
<reference evidence="9 12" key="2">
    <citation type="journal article" date="2018" name="Int. J. Syst. Evol. Microbiol.">
        <title>Pseudooceanicola lipolyticus sp. nov., a marine alphaproteobacterium, reclassification of Oceanicola flagellatus as Pseudooceanicola flagellatus comb. nov. and emended description of the genus Pseudooceanicola.</title>
        <authorList>
            <person name="Huang M.-M."/>
            <person name="Guo L.-L."/>
            <person name="Wu Y.-H."/>
            <person name="Lai Q.-L."/>
            <person name="Shao Z.-Z."/>
            <person name="Wang C.-S."/>
            <person name="Wu M."/>
            <person name="Xu X.-W."/>
        </authorList>
    </citation>
    <scope>NUCLEOTIDE SEQUENCE [LARGE SCALE GENOMIC DNA]</scope>
    <source>
        <strain evidence="9 12">Ar-45</strain>
    </source>
</reference>